<feature type="compositionally biased region" description="Basic and acidic residues" evidence="1">
    <location>
        <begin position="67"/>
        <end position="81"/>
    </location>
</feature>
<comment type="caution">
    <text evidence="2">The sequence shown here is derived from an EMBL/GenBank/DDBJ whole genome shotgun (WGS) entry which is preliminary data.</text>
</comment>
<keyword evidence="3" id="KW-1185">Reference proteome</keyword>
<evidence type="ECO:0000313" key="3">
    <source>
        <dbReference type="Proteomes" id="UP000286045"/>
    </source>
</evidence>
<feature type="region of interest" description="Disordered" evidence="1">
    <location>
        <begin position="28"/>
        <end position="84"/>
    </location>
</feature>
<accession>A0A439D039</accession>
<feature type="region of interest" description="Disordered" evidence="1">
    <location>
        <begin position="138"/>
        <end position="175"/>
    </location>
</feature>
<dbReference type="AlphaFoldDB" id="A0A439D039"/>
<gene>
    <name evidence="2" type="ORF">EKO27_g7438</name>
</gene>
<evidence type="ECO:0000313" key="2">
    <source>
        <dbReference type="EMBL" id="RWA07657.1"/>
    </source>
</evidence>
<name>A0A439D039_9PEZI</name>
<dbReference type="Proteomes" id="UP000286045">
    <property type="component" value="Unassembled WGS sequence"/>
</dbReference>
<sequence length="404" mass="45845">MKSINERSERLTKAIKRIEELKKENKRLRVEVTTLRTPKPKTPASGSVKSPSPKGIPGYAQSTASSRNKEKSEPQEEEKNARKIPIIRVDEIPYSYKDGVPMKQFYPRYMKSTVSSIEHQRHLFPVYFRKPKPQAIKNDGWGSWSSPPHSPPPPKEAELPPTPPRSPTPISDLEDDLATKSRLYDNLDLGVRMQTDTRTNLGYLRKAAEIVQKSIFDAGNSGGLGQTHKGGLSVRLYADGPHLIRLGRDELISWIGRYPHPGLAYNGRSEYTIHATLLDVVPLRNAISHPSAWELLDSEYVDGLMRRAQDVTVVLGDEKGAMEIRTIRDSLRDDANRAWQTVKDIYWLSLLPQPGLDNLDFPYHLRDQLSTMARKPERYEGLNEEYELLYKELVAVAAAWGNTR</sequence>
<organism evidence="2 3">
    <name type="scientific">Xylaria grammica</name>
    <dbReference type="NCBI Taxonomy" id="363999"/>
    <lineage>
        <taxon>Eukaryota</taxon>
        <taxon>Fungi</taxon>
        <taxon>Dikarya</taxon>
        <taxon>Ascomycota</taxon>
        <taxon>Pezizomycotina</taxon>
        <taxon>Sordariomycetes</taxon>
        <taxon>Xylariomycetidae</taxon>
        <taxon>Xylariales</taxon>
        <taxon>Xylariaceae</taxon>
        <taxon>Xylaria</taxon>
    </lineage>
</organism>
<reference evidence="2 3" key="1">
    <citation type="submission" date="2018-12" db="EMBL/GenBank/DDBJ databases">
        <title>Draft genome sequence of Xylaria grammica IHI A82.</title>
        <authorList>
            <person name="Buettner E."/>
            <person name="Kellner H."/>
        </authorList>
    </citation>
    <scope>NUCLEOTIDE SEQUENCE [LARGE SCALE GENOMIC DNA]</scope>
    <source>
        <strain evidence="2 3">IHI A82</strain>
    </source>
</reference>
<proteinExistence type="predicted"/>
<feature type="compositionally biased region" description="Pro residues" evidence="1">
    <location>
        <begin position="148"/>
        <end position="167"/>
    </location>
</feature>
<protein>
    <submittedName>
        <fullName evidence="2">Uncharacterized protein</fullName>
    </submittedName>
</protein>
<dbReference type="EMBL" id="RYZI01000244">
    <property type="protein sequence ID" value="RWA07657.1"/>
    <property type="molecule type" value="Genomic_DNA"/>
</dbReference>
<evidence type="ECO:0000256" key="1">
    <source>
        <dbReference type="SAM" id="MobiDB-lite"/>
    </source>
</evidence>